<dbReference type="EMBL" id="ML994681">
    <property type="protein sequence ID" value="KAF2177911.1"/>
    <property type="molecule type" value="Genomic_DNA"/>
</dbReference>
<proteinExistence type="predicted"/>
<evidence type="ECO:0000259" key="2">
    <source>
        <dbReference type="Pfam" id="PF09792"/>
    </source>
</evidence>
<protein>
    <recommendedName>
        <fullName evidence="2">Ubiquitin 3 binding protein But2 C-terminal domain-containing protein</fullName>
    </recommendedName>
</protein>
<feature type="domain" description="Ubiquitin 3 binding protein But2 C-terminal" evidence="2">
    <location>
        <begin position="58"/>
        <end position="175"/>
    </location>
</feature>
<organism evidence="3 4">
    <name type="scientific">Zopfia rhizophila CBS 207.26</name>
    <dbReference type="NCBI Taxonomy" id="1314779"/>
    <lineage>
        <taxon>Eukaryota</taxon>
        <taxon>Fungi</taxon>
        <taxon>Dikarya</taxon>
        <taxon>Ascomycota</taxon>
        <taxon>Pezizomycotina</taxon>
        <taxon>Dothideomycetes</taxon>
        <taxon>Dothideomycetes incertae sedis</taxon>
        <taxon>Zopfiaceae</taxon>
        <taxon>Zopfia</taxon>
    </lineage>
</organism>
<name>A0A6A6DEK5_9PEZI</name>
<reference evidence="3" key="1">
    <citation type="journal article" date="2020" name="Stud. Mycol.">
        <title>101 Dothideomycetes genomes: a test case for predicting lifestyles and emergence of pathogens.</title>
        <authorList>
            <person name="Haridas S."/>
            <person name="Albert R."/>
            <person name="Binder M."/>
            <person name="Bloem J."/>
            <person name="Labutti K."/>
            <person name="Salamov A."/>
            <person name="Andreopoulos B."/>
            <person name="Baker S."/>
            <person name="Barry K."/>
            <person name="Bills G."/>
            <person name="Bluhm B."/>
            <person name="Cannon C."/>
            <person name="Castanera R."/>
            <person name="Culley D."/>
            <person name="Daum C."/>
            <person name="Ezra D."/>
            <person name="Gonzalez J."/>
            <person name="Henrissat B."/>
            <person name="Kuo A."/>
            <person name="Liang C."/>
            <person name="Lipzen A."/>
            <person name="Lutzoni F."/>
            <person name="Magnuson J."/>
            <person name="Mondo S."/>
            <person name="Nolan M."/>
            <person name="Ohm R."/>
            <person name="Pangilinan J."/>
            <person name="Park H.-J."/>
            <person name="Ramirez L."/>
            <person name="Alfaro M."/>
            <person name="Sun H."/>
            <person name="Tritt A."/>
            <person name="Yoshinaga Y."/>
            <person name="Zwiers L.-H."/>
            <person name="Turgeon B."/>
            <person name="Goodwin S."/>
            <person name="Spatafora J."/>
            <person name="Crous P."/>
            <person name="Grigoriev I."/>
        </authorList>
    </citation>
    <scope>NUCLEOTIDE SEQUENCE</scope>
    <source>
        <strain evidence="3">CBS 207.26</strain>
    </source>
</reference>
<accession>A0A6A6DEK5</accession>
<sequence length="188" mass="20158">MKLTLAAVSAILSFASAAPLTARQDPIVRPATLSQYTVSTGAVTYNTPTGRIFKNGHESDITTLVTFTFGPEFEGKTCEFVFELNSCLHCNPGVPTGTAQFDIYTSIAPPDHSTTTWPQGNLRDQYLGRLKAVKNGPATNVEGFQPVAGQKFPCPSGKTLGGELVGAGDQVEIQWDGRGEGPYIRIYN</sequence>
<dbReference type="AlphaFoldDB" id="A0A6A6DEK5"/>
<dbReference type="OrthoDB" id="5356630at2759"/>
<feature type="signal peptide" evidence="1">
    <location>
        <begin position="1"/>
        <end position="17"/>
    </location>
</feature>
<evidence type="ECO:0000256" key="1">
    <source>
        <dbReference type="SAM" id="SignalP"/>
    </source>
</evidence>
<dbReference type="Proteomes" id="UP000800200">
    <property type="component" value="Unassembled WGS sequence"/>
</dbReference>
<dbReference type="Pfam" id="PF09792">
    <property type="entry name" value="But2"/>
    <property type="match status" value="1"/>
</dbReference>
<evidence type="ECO:0000313" key="3">
    <source>
        <dbReference type="EMBL" id="KAF2177911.1"/>
    </source>
</evidence>
<dbReference type="InterPro" id="IPR018620">
    <property type="entry name" value="Ubiquitin3-bd_protein_But2_C"/>
</dbReference>
<evidence type="ECO:0000313" key="4">
    <source>
        <dbReference type="Proteomes" id="UP000800200"/>
    </source>
</evidence>
<keyword evidence="1" id="KW-0732">Signal</keyword>
<keyword evidence="4" id="KW-1185">Reference proteome</keyword>
<feature type="chain" id="PRO_5025568311" description="Ubiquitin 3 binding protein But2 C-terminal domain-containing protein" evidence="1">
    <location>
        <begin position="18"/>
        <end position="188"/>
    </location>
</feature>
<gene>
    <name evidence="3" type="ORF">K469DRAFT_732197</name>
</gene>